<protein>
    <submittedName>
        <fullName evidence="2">Polysaccharide pyruvyl transferase</fullName>
    </submittedName>
</protein>
<name>A0A238LHV6_9RHOB</name>
<evidence type="ECO:0000313" key="3">
    <source>
        <dbReference type="Proteomes" id="UP000201613"/>
    </source>
</evidence>
<gene>
    <name evidence="2" type="ORF">LOM8899_03396</name>
</gene>
<keyword evidence="2" id="KW-0808">Transferase</keyword>
<dbReference type="EMBL" id="FXZK01000008">
    <property type="protein sequence ID" value="SMY09231.1"/>
    <property type="molecule type" value="Genomic_DNA"/>
</dbReference>
<feature type="domain" description="Polysaccharide pyruvyl transferase" evidence="1">
    <location>
        <begin position="23"/>
        <end position="329"/>
    </location>
</feature>
<dbReference type="InterPro" id="IPR007345">
    <property type="entry name" value="Polysacch_pyruvyl_Trfase"/>
</dbReference>
<keyword evidence="3" id="KW-1185">Reference proteome</keyword>
<sequence>MPAHFAFLGTSGRVRRPQRFPPEVLLSVLGANSGNLMFQYAASRIIDAPGRHIGLSDISYTDPRGLEGAQALIFPAANHLRTGVDWSGLNDYLAGADLPLVVLGLGAQATAGATPGQTITALKSAPSVLRMVDILRDRAVFVSVRGAFSQEVCAGLGLDRVEVLGCPSALLNPDPGLGRSLAARLQAARQMPSPRIAVTAAAPFEIALDTPRRKLERRLFGWAQDHDGLYVQQSGGLAAMQATSGQWHRISEDDRASIAWVLDPEARSDAAGNPHAVWNHLRRHGRFYTSAADWIAEMGPLDVVLGSRAHGTMAALAAGTPGVLIAHDSRTSELAQTMHLPQLDAEAVLGAGTLADALSHVRFDGAAFDRWRTRTAATLTAAFDRLDIPVAGPVRALGTAP</sequence>
<reference evidence="2 3" key="1">
    <citation type="submission" date="2017-05" db="EMBL/GenBank/DDBJ databases">
        <authorList>
            <person name="Song R."/>
            <person name="Chenine A.L."/>
            <person name="Ruprecht R.M."/>
        </authorList>
    </citation>
    <scope>NUCLEOTIDE SEQUENCE [LARGE SCALE GENOMIC DNA]</scope>
    <source>
        <strain evidence="2 3">CECT 8899</strain>
    </source>
</reference>
<evidence type="ECO:0000313" key="2">
    <source>
        <dbReference type="EMBL" id="SMY09231.1"/>
    </source>
</evidence>
<dbReference type="AlphaFoldDB" id="A0A238LHV6"/>
<organism evidence="2 3">
    <name type="scientific">Flavimaricola marinus</name>
    <dbReference type="NCBI Taxonomy" id="1819565"/>
    <lineage>
        <taxon>Bacteria</taxon>
        <taxon>Pseudomonadati</taxon>
        <taxon>Pseudomonadota</taxon>
        <taxon>Alphaproteobacteria</taxon>
        <taxon>Rhodobacterales</taxon>
        <taxon>Paracoccaceae</taxon>
        <taxon>Flavimaricola</taxon>
    </lineage>
</organism>
<dbReference type="GO" id="GO:0016740">
    <property type="term" value="F:transferase activity"/>
    <property type="evidence" value="ECO:0007669"/>
    <property type="project" value="UniProtKB-KW"/>
</dbReference>
<dbReference type="Proteomes" id="UP000201613">
    <property type="component" value="Unassembled WGS sequence"/>
</dbReference>
<accession>A0A238LHV6</accession>
<proteinExistence type="predicted"/>
<dbReference type="RefSeq" id="WP_093993425.1">
    <property type="nucleotide sequence ID" value="NZ_FXZK01000008.1"/>
</dbReference>
<dbReference type="Pfam" id="PF04230">
    <property type="entry name" value="PS_pyruv_trans"/>
    <property type="match status" value="1"/>
</dbReference>
<dbReference type="OrthoDB" id="9767435at2"/>
<evidence type="ECO:0000259" key="1">
    <source>
        <dbReference type="Pfam" id="PF04230"/>
    </source>
</evidence>